<gene>
    <name evidence="1" type="ORF">E2C01_028942</name>
</gene>
<keyword evidence="2" id="KW-1185">Reference proteome</keyword>
<dbReference type="AlphaFoldDB" id="A0A5B7EQF7"/>
<protein>
    <submittedName>
        <fullName evidence="1">Uncharacterized protein</fullName>
    </submittedName>
</protein>
<dbReference type="Proteomes" id="UP000324222">
    <property type="component" value="Unassembled WGS sequence"/>
</dbReference>
<organism evidence="1 2">
    <name type="scientific">Portunus trituberculatus</name>
    <name type="common">Swimming crab</name>
    <name type="synonym">Neptunus trituberculatus</name>
    <dbReference type="NCBI Taxonomy" id="210409"/>
    <lineage>
        <taxon>Eukaryota</taxon>
        <taxon>Metazoa</taxon>
        <taxon>Ecdysozoa</taxon>
        <taxon>Arthropoda</taxon>
        <taxon>Crustacea</taxon>
        <taxon>Multicrustacea</taxon>
        <taxon>Malacostraca</taxon>
        <taxon>Eumalacostraca</taxon>
        <taxon>Eucarida</taxon>
        <taxon>Decapoda</taxon>
        <taxon>Pleocyemata</taxon>
        <taxon>Brachyura</taxon>
        <taxon>Eubrachyura</taxon>
        <taxon>Portunoidea</taxon>
        <taxon>Portunidae</taxon>
        <taxon>Portuninae</taxon>
        <taxon>Portunus</taxon>
    </lineage>
</organism>
<accession>A0A5B7EQF7</accession>
<evidence type="ECO:0000313" key="1">
    <source>
        <dbReference type="EMBL" id="MPC35518.1"/>
    </source>
</evidence>
<name>A0A5B7EQF7_PORTR</name>
<evidence type="ECO:0000313" key="2">
    <source>
        <dbReference type="Proteomes" id="UP000324222"/>
    </source>
</evidence>
<sequence>MSRHPRPSHCPSGGVLCPSRGSCPFFAAPREIILPAAASSPVINIEHEGMIVESPMCHRDIGSSIGVASNTIGKDLRLEKVVG</sequence>
<dbReference type="EMBL" id="VSRR010003296">
    <property type="protein sequence ID" value="MPC35518.1"/>
    <property type="molecule type" value="Genomic_DNA"/>
</dbReference>
<proteinExistence type="predicted"/>
<comment type="caution">
    <text evidence="1">The sequence shown here is derived from an EMBL/GenBank/DDBJ whole genome shotgun (WGS) entry which is preliminary data.</text>
</comment>
<reference evidence="1 2" key="1">
    <citation type="submission" date="2019-05" db="EMBL/GenBank/DDBJ databases">
        <title>Another draft genome of Portunus trituberculatus and its Hox gene families provides insights of decapod evolution.</title>
        <authorList>
            <person name="Jeong J.-H."/>
            <person name="Song I."/>
            <person name="Kim S."/>
            <person name="Choi T."/>
            <person name="Kim D."/>
            <person name="Ryu S."/>
            <person name="Kim W."/>
        </authorList>
    </citation>
    <scope>NUCLEOTIDE SEQUENCE [LARGE SCALE GENOMIC DNA]</scope>
    <source>
        <tissue evidence="1">Muscle</tissue>
    </source>
</reference>